<dbReference type="Gene3D" id="1.10.10.10">
    <property type="entry name" value="Winged helix-like DNA-binding domain superfamily/Winged helix DNA-binding domain"/>
    <property type="match status" value="1"/>
</dbReference>
<gene>
    <name evidence="5" type="ORF">SAMN04488113_10384</name>
</gene>
<dbReference type="InterPro" id="IPR050679">
    <property type="entry name" value="Bact_HTH_transcr_reg"/>
</dbReference>
<organism evidence="5 6">
    <name type="scientific">Alkalibacterium gilvum</name>
    <dbReference type="NCBI Taxonomy" id="1130080"/>
    <lineage>
        <taxon>Bacteria</taxon>
        <taxon>Bacillati</taxon>
        <taxon>Bacillota</taxon>
        <taxon>Bacilli</taxon>
        <taxon>Lactobacillales</taxon>
        <taxon>Carnobacteriaceae</taxon>
        <taxon>Alkalibacterium</taxon>
    </lineage>
</organism>
<evidence type="ECO:0000313" key="6">
    <source>
        <dbReference type="Proteomes" id="UP000198564"/>
    </source>
</evidence>
<name>A0A1H6RL83_9LACT</name>
<dbReference type="PANTHER" id="PTHR44846">
    <property type="entry name" value="MANNOSYL-D-GLYCERATE TRANSPORT/METABOLISM SYSTEM REPRESSOR MNGR-RELATED"/>
    <property type="match status" value="1"/>
</dbReference>
<dbReference type="SMART" id="SM00345">
    <property type="entry name" value="HTH_GNTR"/>
    <property type="match status" value="1"/>
</dbReference>
<dbReference type="CDD" id="cd07377">
    <property type="entry name" value="WHTH_GntR"/>
    <property type="match status" value="1"/>
</dbReference>
<reference evidence="6" key="1">
    <citation type="submission" date="2016-10" db="EMBL/GenBank/DDBJ databases">
        <authorList>
            <person name="Varghese N."/>
            <person name="Submissions S."/>
        </authorList>
    </citation>
    <scope>NUCLEOTIDE SEQUENCE [LARGE SCALE GENOMIC DNA]</scope>
    <source>
        <strain evidence="6">DSM 25751</strain>
    </source>
</reference>
<dbReference type="Pfam" id="PF07702">
    <property type="entry name" value="UTRA"/>
    <property type="match status" value="1"/>
</dbReference>
<dbReference type="RefSeq" id="WP_091632763.1">
    <property type="nucleotide sequence ID" value="NZ_FNYW01000003.1"/>
</dbReference>
<dbReference type="PRINTS" id="PR00035">
    <property type="entry name" value="HTHGNTR"/>
</dbReference>
<dbReference type="FunFam" id="1.10.10.10:FF:000079">
    <property type="entry name" value="GntR family transcriptional regulator"/>
    <property type="match status" value="1"/>
</dbReference>
<dbReference type="EMBL" id="FNYW01000003">
    <property type="protein sequence ID" value="SEI56568.1"/>
    <property type="molecule type" value="Genomic_DNA"/>
</dbReference>
<dbReference type="Pfam" id="PF00392">
    <property type="entry name" value="GntR"/>
    <property type="match status" value="1"/>
</dbReference>
<dbReference type="InterPro" id="IPR011663">
    <property type="entry name" value="UTRA"/>
</dbReference>
<keyword evidence="2" id="KW-0238">DNA-binding</keyword>
<dbReference type="GO" id="GO:0003700">
    <property type="term" value="F:DNA-binding transcription factor activity"/>
    <property type="evidence" value="ECO:0007669"/>
    <property type="project" value="InterPro"/>
</dbReference>
<dbReference type="OrthoDB" id="9815017at2"/>
<dbReference type="InterPro" id="IPR036388">
    <property type="entry name" value="WH-like_DNA-bd_sf"/>
</dbReference>
<dbReference type="Gene3D" id="3.40.1410.10">
    <property type="entry name" value="Chorismate lyase-like"/>
    <property type="match status" value="1"/>
</dbReference>
<evidence type="ECO:0000313" key="5">
    <source>
        <dbReference type="EMBL" id="SEI56568.1"/>
    </source>
</evidence>
<protein>
    <submittedName>
        <fullName evidence="5">GntR family transcriptional regulator</fullName>
    </submittedName>
</protein>
<dbReference type="InterPro" id="IPR028978">
    <property type="entry name" value="Chorismate_lyase_/UTRA_dom_sf"/>
</dbReference>
<proteinExistence type="predicted"/>
<dbReference type="PROSITE" id="PS50949">
    <property type="entry name" value="HTH_GNTR"/>
    <property type="match status" value="1"/>
</dbReference>
<evidence type="ECO:0000256" key="1">
    <source>
        <dbReference type="ARBA" id="ARBA00023015"/>
    </source>
</evidence>
<dbReference type="Proteomes" id="UP000198564">
    <property type="component" value="Unassembled WGS sequence"/>
</dbReference>
<dbReference type="InterPro" id="IPR000524">
    <property type="entry name" value="Tscrpt_reg_HTH_GntR"/>
</dbReference>
<dbReference type="SMART" id="SM00866">
    <property type="entry name" value="UTRA"/>
    <property type="match status" value="1"/>
</dbReference>
<evidence type="ECO:0000256" key="3">
    <source>
        <dbReference type="ARBA" id="ARBA00023163"/>
    </source>
</evidence>
<dbReference type="AlphaFoldDB" id="A0A1H6RL83"/>
<dbReference type="SUPFAM" id="SSF64288">
    <property type="entry name" value="Chorismate lyase-like"/>
    <property type="match status" value="1"/>
</dbReference>
<keyword evidence="1" id="KW-0805">Transcription regulation</keyword>
<dbReference type="InterPro" id="IPR036390">
    <property type="entry name" value="WH_DNA-bd_sf"/>
</dbReference>
<accession>A0A1H6RL83</accession>
<dbReference type="SUPFAM" id="SSF46785">
    <property type="entry name" value="Winged helix' DNA-binding domain"/>
    <property type="match status" value="1"/>
</dbReference>
<dbReference type="GO" id="GO:0003677">
    <property type="term" value="F:DNA binding"/>
    <property type="evidence" value="ECO:0007669"/>
    <property type="project" value="UniProtKB-KW"/>
</dbReference>
<keyword evidence="3" id="KW-0804">Transcription</keyword>
<feature type="domain" description="HTH gntR-type" evidence="4">
    <location>
        <begin position="7"/>
        <end position="75"/>
    </location>
</feature>
<dbReference type="PANTHER" id="PTHR44846:SF1">
    <property type="entry name" value="MANNOSYL-D-GLYCERATE TRANSPORT_METABOLISM SYSTEM REPRESSOR MNGR-RELATED"/>
    <property type="match status" value="1"/>
</dbReference>
<evidence type="ECO:0000259" key="4">
    <source>
        <dbReference type="PROSITE" id="PS50949"/>
    </source>
</evidence>
<dbReference type="GO" id="GO:0045892">
    <property type="term" value="P:negative regulation of DNA-templated transcription"/>
    <property type="evidence" value="ECO:0007669"/>
    <property type="project" value="TreeGrafter"/>
</dbReference>
<sequence length="238" mass="28182">MDKNNKVPLYLQLVDDLIKKIENNTYKKDEKLPSERELCEMYGMSRITVRNALQELDRDNYIYKLHGKGTFVSSKTYKQNLVNLYNFTDEMKKIGKTPQTNVLSFKTIKADKRYAERLQIEPGEEAYEIKRLRLADDDPFIYETSYLPKYKFPDLTKEDLENSPMYKVFNEKYDVSVSKATEQFRATGLRKEEANYLKLESNQPAMMIKRFAYNEDELIEYTVSIISGQKYYYTVELS</sequence>
<evidence type="ECO:0000256" key="2">
    <source>
        <dbReference type="ARBA" id="ARBA00023125"/>
    </source>
</evidence>
<keyword evidence="6" id="KW-1185">Reference proteome</keyword>
<dbReference type="STRING" id="1130080.SAMN04488113_10384"/>